<dbReference type="InterPro" id="IPR006805">
    <property type="entry name" value="Anth_synth_I_N"/>
</dbReference>
<dbReference type="RefSeq" id="WP_047251157.1">
    <property type="nucleotide sequence ID" value="NZ_CP011367.1"/>
</dbReference>
<dbReference type="KEGG" id="tvr:TVD_06715"/>
<evidence type="ECO:0000313" key="4">
    <source>
        <dbReference type="Proteomes" id="UP000064201"/>
    </source>
</evidence>
<gene>
    <name evidence="3" type="ORF">TVD_06715</name>
</gene>
<dbReference type="InterPro" id="IPR015890">
    <property type="entry name" value="Chorismate_C"/>
</dbReference>
<reference evidence="3 4" key="1">
    <citation type="submission" date="2015-04" db="EMBL/GenBank/DDBJ databases">
        <title>Complete Sequence for the Genome of the Thioalkalivibrio versutus D301.</title>
        <authorList>
            <person name="Mu T."/>
            <person name="Zhou J."/>
            <person name="Xu X."/>
        </authorList>
    </citation>
    <scope>NUCLEOTIDE SEQUENCE [LARGE SCALE GENOMIC DNA]</scope>
    <source>
        <strain evidence="3 4">D301</strain>
    </source>
</reference>
<evidence type="ECO:0000259" key="2">
    <source>
        <dbReference type="Pfam" id="PF04715"/>
    </source>
</evidence>
<dbReference type="NCBIfam" id="NF006563">
    <property type="entry name" value="PRK09070.1"/>
    <property type="match status" value="1"/>
</dbReference>
<sequence>MAVHELAAGVDFAALARRFPERYPHLLESALIGQAPARFSILFAFPGRTLSSAAGEDVLGVLDQDLSSTPPLDPDDAAYAHLPFLGGWFLYAGYELAWRMEPALGDCRSDPWLPDALVTYFPAALIHDHHEGTTWFVDEAGDCARLERVESDCATVRGQPSPASEPLPALALQEEDAQRYRDAVMKGLEYIRAGDTFQVNLSREWRATAAQPLDPAGLYTRLREANAAPFAAWLQLPGAHVISSSPERLVSVEDAMVETRPIAGTRRRDADAEEDRRLFSELTFNIKERAEHVMLVDLERNDVGRVAEIGSVRVAELMTIESYRRVHHIVSSIVGRLRPGTTTADILRAVFPGGTITGCPKIRSMQIIQELEQQAPRGAYTGGCGYVSRHGRMDTNILIRTLVVRGNELRFRAGAGIVADSDPERELEETRHKAHGLLEALQGAGEKSP</sequence>
<dbReference type="Proteomes" id="UP000064201">
    <property type="component" value="Chromosome"/>
</dbReference>
<feature type="domain" description="Anthranilate synthase component I N-terminal" evidence="2">
    <location>
        <begin position="13"/>
        <end position="134"/>
    </location>
</feature>
<dbReference type="PANTHER" id="PTHR11236:SF9">
    <property type="entry name" value="ANTHRANILATE SYNTHASE COMPONENT 1"/>
    <property type="match status" value="1"/>
</dbReference>
<organism evidence="3 4">
    <name type="scientific">Thioalkalivibrio versutus</name>
    <dbReference type="NCBI Taxonomy" id="106634"/>
    <lineage>
        <taxon>Bacteria</taxon>
        <taxon>Pseudomonadati</taxon>
        <taxon>Pseudomonadota</taxon>
        <taxon>Gammaproteobacteria</taxon>
        <taxon>Chromatiales</taxon>
        <taxon>Ectothiorhodospiraceae</taxon>
        <taxon>Thioalkalivibrio</taxon>
    </lineage>
</organism>
<dbReference type="AlphaFoldDB" id="A0A0G3G3T1"/>
<dbReference type="InterPro" id="IPR005801">
    <property type="entry name" value="ADC_synthase"/>
</dbReference>
<dbReference type="EMBL" id="CP011367">
    <property type="protein sequence ID" value="AKJ95069.1"/>
    <property type="molecule type" value="Genomic_DNA"/>
</dbReference>
<dbReference type="Gene3D" id="3.60.120.10">
    <property type="entry name" value="Anthranilate synthase"/>
    <property type="match status" value="1"/>
</dbReference>
<dbReference type="STRING" id="106634.TVD_06715"/>
<dbReference type="PATRIC" id="fig|106634.4.peg.1375"/>
<dbReference type="SUPFAM" id="SSF56322">
    <property type="entry name" value="ADC synthase"/>
    <property type="match status" value="1"/>
</dbReference>
<dbReference type="OrthoDB" id="9803598at2"/>
<accession>A0A0G3G3T1</accession>
<protein>
    <recommendedName>
        <fullName evidence="5">Aminodeoxychorismate synthase, component I</fullName>
    </recommendedName>
</protein>
<name>A0A0G3G3T1_9GAMM</name>
<dbReference type="PANTHER" id="PTHR11236">
    <property type="entry name" value="AMINOBENZOATE/ANTHRANILATE SYNTHASE"/>
    <property type="match status" value="1"/>
</dbReference>
<keyword evidence="4" id="KW-1185">Reference proteome</keyword>
<dbReference type="Pfam" id="PF04715">
    <property type="entry name" value="Anth_synt_I_N"/>
    <property type="match status" value="1"/>
</dbReference>
<dbReference type="Pfam" id="PF00425">
    <property type="entry name" value="Chorismate_bind"/>
    <property type="match status" value="1"/>
</dbReference>
<proteinExistence type="predicted"/>
<dbReference type="PRINTS" id="PR00095">
    <property type="entry name" value="ANTSNTHASEI"/>
</dbReference>
<feature type="domain" description="Chorismate-utilising enzyme C-terminal" evidence="1">
    <location>
        <begin position="177"/>
        <end position="433"/>
    </location>
</feature>
<dbReference type="GO" id="GO:0000162">
    <property type="term" value="P:L-tryptophan biosynthetic process"/>
    <property type="evidence" value="ECO:0007669"/>
    <property type="project" value="TreeGrafter"/>
</dbReference>
<evidence type="ECO:0000259" key="1">
    <source>
        <dbReference type="Pfam" id="PF00425"/>
    </source>
</evidence>
<evidence type="ECO:0000313" key="3">
    <source>
        <dbReference type="EMBL" id="AKJ95069.1"/>
    </source>
</evidence>
<dbReference type="InterPro" id="IPR019999">
    <property type="entry name" value="Anth_synth_I-like"/>
</dbReference>
<evidence type="ECO:0008006" key="5">
    <source>
        <dbReference type="Google" id="ProtNLM"/>
    </source>
</evidence>